<organism evidence="2 3">
    <name type="scientific">Marinobacter fuscus</name>
    <dbReference type="NCBI Taxonomy" id="2109942"/>
    <lineage>
        <taxon>Bacteria</taxon>
        <taxon>Pseudomonadati</taxon>
        <taxon>Pseudomonadota</taxon>
        <taxon>Gammaproteobacteria</taxon>
        <taxon>Pseudomonadales</taxon>
        <taxon>Marinobacteraceae</taxon>
        <taxon>Marinobacter</taxon>
    </lineage>
</organism>
<evidence type="ECO:0000256" key="1">
    <source>
        <dbReference type="SAM" id="MobiDB-lite"/>
    </source>
</evidence>
<name>A0A2T1K8W3_9GAMM</name>
<evidence type="ECO:0000313" key="2">
    <source>
        <dbReference type="EMBL" id="PSF06213.1"/>
    </source>
</evidence>
<comment type="caution">
    <text evidence="2">The sequence shown here is derived from an EMBL/GenBank/DDBJ whole genome shotgun (WGS) entry which is preliminary data.</text>
</comment>
<gene>
    <name evidence="2" type="ORF">C7H09_10925</name>
</gene>
<dbReference type="Proteomes" id="UP000239866">
    <property type="component" value="Unassembled WGS sequence"/>
</dbReference>
<sequence>MKRLMDKALQVLKVQKKDQAVDAQARATEEGKPAEARQPEDWGMSPEDALRIGTVARYK</sequence>
<keyword evidence="3" id="KW-1185">Reference proteome</keyword>
<feature type="region of interest" description="Disordered" evidence="1">
    <location>
        <begin position="20"/>
        <end position="47"/>
    </location>
</feature>
<protein>
    <submittedName>
        <fullName evidence="2">Uncharacterized protein</fullName>
    </submittedName>
</protein>
<reference evidence="2 3" key="1">
    <citation type="submission" date="2018-03" db="EMBL/GenBank/DDBJ databases">
        <title>Marinobacter brunus sp. nov., a marine bacterium of Gamma-proteobacteria isolated from the surface seawater of the South China Sea.</title>
        <authorList>
            <person name="Cheng H."/>
            <person name="Wu Y.-H."/>
            <person name="Xamxidin M."/>
            <person name="Xu X.-W."/>
        </authorList>
    </citation>
    <scope>NUCLEOTIDE SEQUENCE [LARGE SCALE GENOMIC DNA]</scope>
    <source>
        <strain evidence="2 3">NH169-3</strain>
    </source>
</reference>
<feature type="compositionally biased region" description="Basic and acidic residues" evidence="1">
    <location>
        <begin position="27"/>
        <end position="40"/>
    </location>
</feature>
<accession>A0A2T1K8W3</accession>
<dbReference type="EMBL" id="PXNP01000083">
    <property type="protein sequence ID" value="PSF06213.1"/>
    <property type="molecule type" value="Genomic_DNA"/>
</dbReference>
<evidence type="ECO:0000313" key="3">
    <source>
        <dbReference type="Proteomes" id="UP000239866"/>
    </source>
</evidence>
<dbReference type="AlphaFoldDB" id="A0A2T1K8W3"/>
<proteinExistence type="predicted"/>